<name>A0AAW8E9S6_VARPD</name>
<gene>
    <name evidence="2" type="ORF">J2W39_000457</name>
</gene>
<comment type="caution">
    <text evidence="2">The sequence shown here is derived from an EMBL/GenBank/DDBJ whole genome shotgun (WGS) entry which is preliminary data.</text>
</comment>
<dbReference type="InterPro" id="IPR018668">
    <property type="entry name" value="DNA-binding_VF530-like"/>
</dbReference>
<reference evidence="2" key="1">
    <citation type="submission" date="2023-07" db="EMBL/GenBank/DDBJ databases">
        <title>Sorghum-associated microbial communities from plants grown in Nebraska, USA.</title>
        <authorList>
            <person name="Schachtman D."/>
        </authorList>
    </citation>
    <scope>NUCLEOTIDE SEQUENCE</scope>
    <source>
        <strain evidence="2">DS3315</strain>
    </source>
</reference>
<dbReference type="EMBL" id="JAUSRV010000001">
    <property type="protein sequence ID" value="MDP9969234.1"/>
    <property type="molecule type" value="Genomic_DNA"/>
</dbReference>
<dbReference type="GO" id="GO:0003677">
    <property type="term" value="F:DNA binding"/>
    <property type="evidence" value="ECO:0007669"/>
    <property type="project" value="InterPro"/>
</dbReference>
<evidence type="ECO:0000313" key="2">
    <source>
        <dbReference type="EMBL" id="MDP9969234.1"/>
    </source>
</evidence>
<organism evidence="2 3">
    <name type="scientific">Variovorax paradoxus</name>
    <dbReference type="NCBI Taxonomy" id="34073"/>
    <lineage>
        <taxon>Bacteria</taxon>
        <taxon>Pseudomonadati</taxon>
        <taxon>Pseudomonadota</taxon>
        <taxon>Betaproteobacteria</taxon>
        <taxon>Burkholderiales</taxon>
        <taxon>Comamonadaceae</taxon>
        <taxon>Variovorax</taxon>
    </lineage>
</organism>
<dbReference type="InterPro" id="IPR036361">
    <property type="entry name" value="SAP_dom_sf"/>
</dbReference>
<proteinExistence type="predicted"/>
<accession>A0AAW8E9S6</accession>
<dbReference type="Gene3D" id="1.10.720.30">
    <property type="entry name" value="SAP domain"/>
    <property type="match status" value="1"/>
</dbReference>
<sequence length="99" mass="11162">MTDEASAGPAPAPAKPAQPRNPLHGLTLEAIVTALADHYGWEQLGELVPIRCFAIDPSVGSSLKFLRKTPWAREKVESLYLFMLREQRREQQQQQPPQR</sequence>
<dbReference type="AlphaFoldDB" id="A0AAW8E9S6"/>
<evidence type="ECO:0000313" key="3">
    <source>
        <dbReference type="Proteomes" id="UP001224845"/>
    </source>
</evidence>
<dbReference type="Proteomes" id="UP001224845">
    <property type="component" value="Unassembled WGS sequence"/>
</dbReference>
<dbReference type="RefSeq" id="WP_307591925.1">
    <property type="nucleotide sequence ID" value="NZ_CAXUQE020000001.1"/>
</dbReference>
<dbReference type="Pfam" id="PF09905">
    <property type="entry name" value="VF530"/>
    <property type="match status" value="1"/>
</dbReference>
<evidence type="ECO:0000256" key="1">
    <source>
        <dbReference type="SAM" id="MobiDB-lite"/>
    </source>
</evidence>
<feature type="region of interest" description="Disordered" evidence="1">
    <location>
        <begin position="1"/>
        <end position="22"/>
    </location>
</feature>
<protein>
    <submittedName>
        <fullName evidence="2">Uncharacterized protein (DUF2132 family)</fullName>
    </submittedName>
</protein>